<organism evidence="2 3">
    <name type="scientific">Sphingobium jiangsuense</name>
    <dbReference type="NCBI Taxonomy" id="870476"/>
    <lineage>
        <taxon>Bacteria</taxon>
        <taxon>Pseudomonadati</taxon>
        <taxon>Pseudomonadota</taxon>
        <taxon>Alphaproteobacteria</taxon>
        <taxon>Sphingomonadales</taxon>
        <taxon>Sphingomonadaceae</taxon>
        <taxon>Sphingobium</taxon>
    </lineage>
</organism>
<feature type="region of interest" description="Disordered" evidence="1">
    <location>
        <begin position="1"/>
        <end position="20"/>
    </location>
</feature>
<accession>A0A7W6BVK5</accession>
<dbReference type="AlphaFoldDB" id="A0A7W6BVK5"/>
<dbReference type="Proteomes" id="UP000571950">
    <property type="component" value="Unassembled WGS sequence"/>
</dbReference>
<gene>
    <name evidence="2" type="ORF">GGR43_004434</name>
</gene>
<sequence>MSNDAATTPERPAATDDAAPAPRSWLNWRAVRAASVPSQTVEMRLYSDAWFVAEARGFGPYSFLNPVPSTRRGAMYELKPGVVLRAGVALPPDARVPLVTSDDHYHGGTLFDEVTALASLLLDARLVAGPIDREFGWDDDPLGRPRAHDTSHLPVLPITNRAPQIPRLHGQRDLRHLAGLASYPLLEARSAIALVKAARLFQNALWIADSAPETAWLLLVSALETAANHWDGETKTPIERLTTTYPRLVSLLVEHDREALVPKVEDTERDHRIDRQVRHLRRDVRAAGSGGAAGARPLRFHAGEFKCGSAPDLQAPFSGAPRWHALPISDVPLARHFRRCGRRGADRTGSRRLGRYVGG</sequence>
<comment type="caution">
    <text evidence="2">The sequence shown here is derived from an EMBL/GenBank/DDBJ whole genome shotgun (WGS) entry which is preliminary data.</text>
</comment>
<evidence type="ECO:0000313" key="2">
    <source>
        <dbReference type="EMBL" id="MBB3928689.1"/>
    </source>
</evidence>
<evidence type="ECO:0000313" key="3">
    <source>
        <dbReference type="Proteomes" id="UP000571950"/>
    </source>
</evidence>
<evidence type="ECO:0000256" key="1">
    <source>
        <dbReference type="SAM" id="MobiDB-lite"/>
    </source>
</evidence>
<keyword evidence="3" id="KW-1185">Reference proteome</keyword>
<protein>
    <submittedName>
        <fullName evidence="2">Uncharacterized protein</fullName>
    </submittedName>
</protein>
<dbReference type="RefSeq" id="WP_188073930.1">
    <property type="nucleotide sequence ID" value="NZ_BSPS01000065.1"/>
</dbReference>
<name>A0A7W6BVK5_9SPHN</name>
<proteinExistence type="predicted"/>
<dbReference type="EMBL" id="JACIDT010000031">
    <property type="protein sequence ID" value="MBB3928689.1"/>
    <property type="molecule type" value="Genomic_DNA"/>
</dbReference>
<reference evidence="2 3" key="1">
    <citation type="submission" date="2020-08" db="EMBL/GenBank/DDBJ databases">
        <title>Genomic Encyclopedia of Type Strains, Phase IV (KMG-IV): sequencing the most valuable type-strain genomes for metagenomic binning, comparative biology and taxonomic classification.</title>
        <authorList>
            <person name="Goeker M."/>
        </authorList>
    </citation>
    <scope>NUCLEOTIDE SEQUENCE [LARGE SCALE GENOMIC DNA]</scope>
    <source>
        <strain evidence="2 3">DSM 26189</strain>
    </source>
</reference>